<dbReference type="AlphaFoldDB" id="J3MW76"/>
<evidence type="ECO:0000256" key="5">
    <source>
        <dbReference type="ARBA" id="ARBA00023002"/>
    </source>
</evidence>
<dbReference type="OMA" id="MGGEDAM"/>
<keyword evidence="9" id="KW-1185">Reference proteome</keyword>
<dbReference type="PANTHER" id="PTHR22966:SF58">
    <property type="entry name" value="CYSTEINE DIOXYGENASE"/>
    <property type="match status" value="1"/>
</dbReference>
<dbReference type="EC" id="1.13.11.20" evidence="3"/>
<dbReference type="GO" id="GO:0046872">
    <property type="term" value="F:metal ion binding"/>
    <property type="evidence" value="ECO:0007669"/>
    <property type="project" value="UniProtKB-KW"/>
</dbReference>
<protein>
    <recommendedName>
        <fullName evidence="3">cysteine dioxygenase</fullName>
        <ecNumber evidence="3">1.13.11.20</ecNumber>
    </recommendedName>
</protein>
<evidence type="ECO:0000313" key="9">
    <source>
        <dbReference type="Proteomes" id="UP000006038"/>
    </source>
</evidence>
<reference evidence="8" key="1">
    <citation type="journal article" date="2013" name="Nat. Commun.">
        <title>Whole-genome sequencing of Oryza brachyantha reveals mechanisms underlying Oryza genome evolution.</title>
        <authorList>
            <person name="Chen J."/>
            <person name="Huang Q."/>
            <person name="Gao D."/>
            <person name="Wang J."/>
            <person name="Lang Y."/>
            <person name="Liu T."/>
            <person name="Li B."/>
            <person name="Bai Z."/>
            <person name="Luis Goicoechea J."/>
            <person name="Liang C."/>
            <person name="Chen C."/>
            <person name="Zhang W."/>
            <person name="Sun S."/>
            <person name="Liao Y."/>
            <person name="Zhang X."/>
            <person name="Yang L."/>
            <person name="Song C."/>
            <person name="Wang M."/>
            <person name="Shi J."/>
            <person name="Liu G."/>
            <person name="Liu J."/>
            <person name="Zhou H."/>
            <person name="Zhou W."/>
            <person name="Yu Q."/>
            <person name="An N."/>
            <person name="Chen Y."/>
            <person name="Cai Q."/>
            <person name="Wang B."/>
            <person name="Liu B."/>
            <person name="Min J."/>
            <person name="Huang Y."/>
            <person name="Wu H."/>
            <person name="Li Z."/>
            <person name="Zhang Y."/>
            <person name="Yin Y."/>
            <person name="Song W."/>
            <person name="Jiang J."/>
            <person name="Jackson S.A."/>
            <person name="Wing R.A."/>
            <person name="Wang J."/>
            <person name="Chen M."/>
        </authorList>
    </citation>
    <scope>NUCLEOTIDE SEQUENCE [LARGE SCALE GENOMIC DNA]</scope>
    <source>
        <strain evidence="8">cv. IRGC 101232</strain>
    </source>
</reference>
<keyword evidence="6" id="KW-0408">Iron</keyword>
<dbReference type="HOGENOM" id="CLU_156171_0_0_1"/>
<evidence type="ECO:0000256" key="7">
    <source>
        <dbReference type="ARBA" id="ARBA00024284"/>
    </source>
</evidence>
<dbReference type="eggNOG" id="KOG4281">
    <property type="taxonomic scope" value="Eukaryota"/>
</dbReference>
<dbReference type="InterPro" id="IPR012864">
    <property type="entry name" value="PCO/ADO"/>
</dbReference>
<evidence type="ECO:0000256" key="1">
    <source>
        <dbReference type="ARBA" id="ARBA00001954"/>
    </source>
</evidence>
<evidence type="ECO:0000256" key="2">
    <source>
        <dbReference type="ARBA" id="ARBA00006622"/>
    </source>
</evidence>
<keyword evidence="4" id="KW-0479">Metal-binding</keyword>
<dbReference type="InterPro" id="IPR014710">
    <property type="entry name" value="RmlC-like_jellyroll"/>
</dbReference>
<dbReference type="Gramene" id="OB09G12550.1">
    <property type="protein sequence ID" value="OB09G12550.1"/>
    <property type="gene ID" value="OB09G12550"/>
</dbReference>
<organism evidence="8">
    <name type="scientific">Oryza brachyantha</name>
    <name type="common">malo sina</name>
    <dbReference type="NCBI Taxonomy" id="4533"/>
    <lineage>
        <taxon>Eukaryota</taxon>
        <taxon>Viridiplantae</taxon>
        <taxon>Streptophyta</taxon>
        <taxon>Embryophyta</taxon>
        <taxon>Tracheophyta</taxon>
        <taxon>Spermatophyta</taxon>
        <taxon>Magnoliopsida</taxon>
        <taxon>Liliopsida</taxon>
        <taxon>Poales</taxon>
        <taxon>Poaceae</taxon>
        <taxon>BOP clade</taxon>
        <taxon>Oryzoideae</taxon>
        <taxon>Oryzeae</taxon>
        <taxon>Oryzinae</taxon>
        <taxon>Oryza</taxon>
    </lineage>
</organism>
<comment type="catalytic activity">
    <reaction evidence="7">
        <text>L-cysteine + O2 = 3-sulfino-L-alanine + H(+)</text>
        <dbReference type="Rhea" id="RHEA:20441"/>
        <dbReference type="ChEBI" id="CHEBI:15378"/>
        <dbReference type="ChEBI" id="CHEBI:15379"/>
        <dbReference type="ChEBI" id="CHEBI:35235"/>
        <dbReference type="ChEBI" id="CHEBI:61085"/>
        <dbReference type="EC" id="1.13.11.20"/>
    </reaction>
    <physiologicalReaction direction="left-to-right" evidence="7">
        <dbReference type="Rhea" id="RHEA:20442"/>
    </physiologicalReaction>
</comment>
<reference evidence="8" key="2">
    <citation type="submission" date="2013-04" db="UniProtKB">
        <authorList>
            <consortium name="EnsemblPlants"/>
        </authorList>
    </citation>
    <scope>IDENTIFICATION</scope>
</reference>
<dbReference type="CDD" id="cd20289">
    <property type="entry name" value="cupin_ADO"/>
    <property type="match status" value="1"/>
</dbReference>
<dbReference type="GO" id="GO:0070483">
    <property type="term" value="P:detection of hypoxia"/>
    <property type="evidence" value="ECO:0007669"/>
    <property type="project" value="UniProtKB-ARBA"/>
</dbReference>
<keyword evidence="5" id="KW-0560">Oxidoreductase</keyword>
<evidence type="ECO:0000256" key="3">
    <source>
        <dbReference type="ARBA" id="ARBA00013133"/>
    </source>
</evidence>
<name>J3MW76_ORYBR</name>
<proteinExistence type="inferred from homology"/>
<evidence type="ECO:0000313" key="8">
    <source>
        <dbReference type="EnsemblPlants" id="OB09G12550.1"/>
    </source>
</evidence>
<accession>J3MW76</accession>
<dbReference type="Gene3D" id="2.60.120.10">
    <property type="entry name" value="Jelly Rolls"/>
    <property type="match status" value="1"/>
</dbReference>
<evidence type="ECO:0000256" key="4">
    <source>
        <dbReference type="ARBA" id="ARBA00022723"/>
    </source>
</evidence>
<dbReference type="InterPro" id="IPR011051">
    <property type="entry name" value="RmlC_Cupin_sf"/>
</dbReference>
<dbReference type="Pfam" id="PF07847">
    <property type="entry name" value="PCO_ADO"/>
    <property type="match status" value="1"/>
</dbReference>
<dbReference type="GO" id="GO:0017172">
    <property type="term" value="F:cysteine dioxygenase activity"/>
    <property type="evidence" value="ECO:0007669"/>
    <property type="project" value="UniProtKB-EC"/>
</dbReference>
<dbReference type="EnsemblPlants" id="OB09G12550.1">
    <property type="protein sequence ID" value="OB09G12550.1"/>
    <property type="gene ID" value="OB09G12550"/>
</dbReference>
<dbReference type="PANTHER" id="PTHR22966">
    <property type="entry name" value="2-AMINOETHANETHIOL DIOXYGENASE"/>
    <property type="match status" value="1"/>
</dbReference>
<dbReference type="Proteomes" id="UP000006038">
    <property type="component" value="Chromosome 9"/>
</dbReference>
<evidence type="ECO:0000256" key="6">
    <source>
        <dbReference type="ARBA" id="ARBA00023004"/>
    </source>
</evidence>
<comment type="cofactor">
    <cofactor evidence="1">
        <name>Fe(2+)</name>
        <dbReference type="ChEBI" id="CHEBI:29033"/>
    </cofactor>
</comment>
<sequence length="121" mass="13754">MYECENFTMVIFFLPQNAVIPLHDHPVMTGFSKLLIAPLHVRSYDWVDPEPAASCCNHLRLAKRVVNGAFTITGGNMHRFRARAPCAILDILGPPYRAVPYSRHSRYLIPSGHRRLDPDQV</sequence>
<dbReference type="SUPFAM" id="SSF51182">
    <property type="entry name" value="RmlC-like cupins"/>
    <property type="match status" value="1"/>
</dbReference>
<comment type="similarity">
    <text evidence="2">Belongs to the cysteine dioxygenase family.</text>
</comment>